<proteinExistence type="inferred from homology"/>
<feature type="domain" description="GH18" evidence="10">
    <location>
        <begin position="79"/>
        <end position="353"/>
    </location>
</feature>
<dbReference type="InterPro" id="IPR001223">
    <property type="entry name" value="Glyco_hydro18_cat"/>
</dbReference>
<dbReference type="SUPFAM" id="SSF51445">
    <property type="entry name" value="(Trans)glycosidases"/>
    <property type="match status" value="1"/>
</dbReference>
<keyword evidence="12" id="KW-1185">Reference proteome</keyword>
<dbReference type="GO" id="GO:0005576">
    <property type="term" value="C:extracellular region"/>
    <property type="evidence" value="ECO:0007669"/>
    <property type="project" value="TreeGrafter"/>
</dbReference>
<evidence type="ECO:0000256" key="7">
    <source>
        <dbReference type="ARBA" id="ARBA00023326"/>
    </source>
</evidence>
<dbReference type="AlphaFoldDB" id="A0A1Y2B8B5"/>
<dbReference type="PROSITE" id="PS01095">
    <property type="entry name" value="GH18_1"/>
    <property type="match status" value="1"/>
</dbReference>
<gene>
    <name evidence="11" type="ORF">BCR33DRAFT_772128</name>
</gene>
<keyword evidence="7" id="KW-0624">Polysaccharide degradation</keyword>
<dbReference type="GO" id="GO:0000272">
    <property type="term" value="P:polysaccharide catabolic process"/>
    <property type="evidence" value="ECO:0007669"/>
    <property type="project" value="UniProtKB-KW"/>
</dbReference>
<comment type="catalytic activity">
    <reaction evidence="1">
        <text>Random endo-hydrolysis of N-acetyl-beta-D-glucosaminide (1-&gt;4)-beta-linkages in chitin and chitodextrins.</text>
        <dbReference type="EC" id="3.2.1.14"/>
    </reaction>
</comment>
<dbReference type="PROSITE" id="PS51910">
    <property type="entry name" value="GH18_2"/>
    <property type="match status" value="1"/>
</dbReference>
<dbReference type="GO" id="GO:0006032">
    <property type="term" value="P:chitin catabolic process"/>
    <property type="evidence" value="ECO:0007669"/>
    <property type="project" value="UniProtKB-KW"/>
</dbReference>
<keyword evidence="5" id="KW-0119">Carbohydrate metabolism</keyword>
<comment type="similarity">
    <text evidence="9">Belongs to the glycosyl hydrolase 18 family.</text>
</comment>
<dbReference type="OrthoDB" id="6020543at2759"/>
<evidence type="ECO:0000313" key="12">
    <source>
        <dbReference type="Proteomes" id="UP000193642"/>
    </source>
</evidence>
<dbReference type="EMBL" id="MCGO01000081">
    <property type="protein sequence ID" value="ORY30737.1"/>
    <property type="molecule type" value="Genomic_DNA"/>
</dbReference>
<dbReference type="PANTHER" id="PTHR45708:SF49">
    <property type="entry name" value="ENDOCHITINASE"/>
    <property type="match status" value="1"/>
</dbReference>
<dbReference type="Pfam" id="PF00704">
    <property type="entry name" value="Glyco_hydro_18"/>
    <property type="match status" value="1"/>
</dbReference>
<evidence type="ECO:0000256" key="4">
    <source>
        <dbReference type="ARBA" id="ARBA00023024"/>
    </source>
</evidence>
<comment type="caution">
    <text evidence="11">The sequence shown here is derived from an EMBL/GenBank/DDBJ whole genome shotgun (WGS) entry which is preliminary data.</text>
</comment>
<evidence type="ECO:0000256" key="3">
    <source>
        <dbReference type="ARBA" id="ARBA00022801"/>
    </source>
</evidence>
<name>A0A1Y2B8B5_9FUNG</name>
<accession>A0A1Y2B8B5</accession>
<evidence type="ECO:0000256" key="8">
    <source>
        <dbReference type="RuleBase" id="RU000489"/>
    </source>
</evidence>
<dbReference type="GO" id="GO:0008843">
    <property type="term" value="F:endochitinase activity"/>
    <property type="evidence" value="ECO:0007669"/>
    <property type="project" value="UniProtKB-EC"/>
</dbReference>
<keyword evidence="4" id="KW-0146">Chitin degradation</keyword>
<dbReference type="Gene3D" id="3.20.20.80">
    <property type="entry name" value="Glycosidases"/>
    <property type="match status" value="1"/>
</dbReference>
<reference evidence="11 12" key="1">
    <citation type="submission" date="2016-07" db="EMBL/GenBank/DDBJ databases">
        <title>Pervasive Adenine N6-methylation of Active Genes in Fungi.</title>
        <authorList>
            <consortium name="DOE Joint Genome Institute"/>
            <person name="Mondo S.J."/>
            <person name="Dannebaum R.O."/>
            <person name="Kuo R.C."/>
            <person name="Labutti K."/>
            <person name="Haridas S."/>
            <person name="Kuo A."/>
            <person name="Salamov A."/>
            <person name="Ahrendt S.R."/>
            <person name="Lipzen A."/>
            <person name="Sullivan W."/>
            <person name="Andreopoulos W.B."/>
            <person name="Clum A."/>
            <person name="Lindquist E."/>
            <person name="Daum C."/>
            <person name="Ramamoorthy G.K."/>
            <person name="Gryganskyi A."/>
            <person name="Culley D."/>
            <person name="Magnuson J.K."/>
            <person name="James T.Y."/>
            <person name="O'Malley M.A."/>
            <person name="Stajich J.E."/>
            <person name="Spatafora J.W."/>
            <person name="Visel A."/>
            <person name="Grigoriev I.V."/>
        </authorList>
    </citation>
    <scope>NUCLEOTIDE SEQUENCE [LARGE SCALE GENOMIC DNA]</scope>
    <source>
        <strain evidence="11 12">JEL800</strain>
    </source>
</reference>
<sequence>MLYYHRTTTTSTTTTTTTTTTVPVKSTTTNAVPPTTTAVVKTTTAPIVQTTTAVVVQTTTAAVVTTTGTPPPPSGAYQNLIVSYWGAHPTAGELSLATYCDLNVYSIIQLSFINARTWVFDSDITHPDLKQVAADVLYCQSKGIRIGASVGGQLGSAGLGGWEKRGLLQQHCVVLDGIDIDVESNDGSTNAGYAELVKKLRSLIVASGKQYYISAAPQCPIPDANIDYTLKNGWFDFVSVQFYSALCGLAFSGPQQGPNYADNSSIWNHNQGSWMSQTPLWPNKNVKLVVGFPASANAGNFGASDPWAAVSSLVPGWKALNPSIFGGLMWWDCFWMGLTNGAKYKTFVNSLPN</sequence>
<evidence type="ECO:0000256" key="2">
    <source>
        <dbReference type="ARBA" id="ARBA00012729"/>
    </source>
</evidence>
<dbReference type="InterPro" id="IPR001579">
    <property type="entry name" value="Glyco_hydro_18_chit_AS"/>
</dbReference>
<evidence type="ECO:0000256" key="5">
    <source>
        <dbReference type="ARBA" id="ARBA00023277"/>
    </source>
</evidence>
<evidence type="ECO:0000256" key="9">
    <source>
        <dbReference type="RuleBase" id="RU004453"/>
    </source>
</evidence>
<evidence type="ECO:0000256" key="6">
    <source>
        <dbReference type="ARBA" id="ARBA00023295"/>
    </source>
</evidence>
<dbReference type="Proteomes" id="UP000193642">
    <property type="component" value="Unassembled WGS sequence"/>
</dbReference>
<evidence type="ECO:0000259" key="10">
    <source>
        <dbReference type="PROSITE" id="PS51910"/>
    </source>
</evidence>
<dbReference type="EC" id="3.2.1.14" evidence="2"/>
<organism evidence="11 12">
    <name type="scientific">Rhizoclosmatium globosum</name>
    <dbReference type="NCBI Taxonomy" id="329046"/>
    <lineage>
        <taxon>Eukaryota</taxon>
        <taxon>Fungi</taxon>
        <taxon>Fungi incertae sedis</taxon>
        <taxon>Chytridiomycota</taxon>
        <taxon>Chytridiomycota incertae sedis</taxon>
        <taxon>Chytridiomycetes</taxon>
        <taxon>Chytridiales</taxon>
        <taxon>Chytriomycetaceae</taxon>
        <taxon>Rhizoclosmatium</taxon>
    </lineage>
</organism>
<keyword evidence="6 8" id="KW-0326">Glycosidase</keyword>
<protein>
    <recommendedName>
        <fullName evidence="2">chitinase</fullName>
        <ecNumber evidence="2">3.2.1.14</ecNumber>
    </recommendedName>
</protein>
<dbReference type="STRING" id="329046.A0A1Y2B8B5"/>
<evidence type="ECO:0000313" key="11">
    <source>
        <dbReference type="EMBL" id="ORY30737.1"/>
    </source>
</evidence>
<keyword evidence="3 8" id="KW-0378">Hydrolase</keyword>
<dbReference type="InterPro" id="IPR017853">
    <property type="entry name" value="GH"/>
</dbReference>
<evidence type="ECO:0000256" key="1">
    <source>
        <dbReference type="ARBA" id="ARBA00000822"/>
    </source>
</evidence>
<dbReference type="PANTHER" id="PTHR45708">
    <property type="entry name" value="ENDOCHITINASE"/>
    <property type="match status" value="1"/>
</dbReference>
<dbReference type="InterPro" id="IPR050542">
    <property type="entry name" value="Glycosyl_Hydrlase18_Chitinase"/>
</dbReference>